<dbReference type="SMART" id="SM00382">
    <property type="entry name" value="AAA"/>
    <property type="match status" value="1"/>
</dbReference>
<dbReference type="Pfam" id="PF00005">
    <property type="entry name" value="ABC_tran"/>
    <property type="match status" value="1"/>
</dbReference>
<accession>A0A2A6J344</accession>
<dbReference type="GO" id="GO:0015808">
    <property type="term" value="P:L-alanine transport"/>
    <property type="evidence" value="ECO:0007669"/>
    <property type="project" value="TreeGrafter"/>
</dbReference>
<sequence>MSVSLELRGLRKEFGGLVAVNDIDLAIPRGAVMGLLGPNGSGKTTVLNLISGALPLTSGEVLLNGQPVQHLAAHHRARLGIARTFQLVRLSRSLNARDNIALSLAFGRDALWGAAARERADAALATVGLPGRGNVDVGSLNYIDQKRLELARAIAAKPDILLLDEWLAGLNPTELRTGIELICALKEQGMTIILVEHIMEAIREICPRCVVMSAGMKIADGPTPDVLTDPQVVAAYLGDFEYA</sequence>
<dbReference type="Pfam" id="PF12399">
    <property type="entry name" value="BCA_ABC_TP_C"/>
    <property type="match status" value="1"/>
</dbReference>
<dbReference type="GO" id="GO:0015188">
    <property type="term" value="F:L-isoleucine transmembrane transporter activity"/>
    <property type="evidence" value="ECO:0007669"/>
    <property type="project" value="TreeGrafter"/>
</dbReference>
<gene>
    <name evidence="5" type="ORF">CO666_30740</name>
</gene>
<dbReference type="InterPro" id="IPR027417">
    <property type="entry name" value="P-loop_NTPase"/>
</dbReference>
<dbReference type="GO" id="GO:0016887">
    <property type="term" value="F:ATP hydrolysis activity"/>
    <property type="evidence" value="ECO:0007669"/>
    <property type="project" value="InterPro"/>
</dbReference>
<dbReference type="Proteomes" id="UP000220768">
    <property type="component" value="Unassembled WGS sequence"/>
</dbReference>
<dbReference type="PROSITE" id="PS50893">
    <property type="entry name" value="ABC_TRANSPORTER_2"/>
    <property type="match status" value="1"/>
</dbReference>
<dbReference type="GO" id="GO:0005886">
    <property type="term" value="C:plasma membrane"/>
    <property type="evidence" value="ECO:0007669"/>
    <property type="project" value="TreeGrafter"/>
</dbReference>
<proteinExistence type="predicted"/>
<comment type="caution">
    <text evidence="5">The sequence shown here is derived from an EMBL/GenBank/DDBJ whole genome shotgun (WGS) entry which is preliminary data.</text>
</comment>
<evidence type="ECO:0000256" key="2">
    <source>
        <dbReference type="ARBA" id="ARBA00022741"/>
    </source>
</evidence>
<dbReference type="EMBL" id="NWSV01000038">
    <property type="protein sequence ID" value="PDT00422.1"/>
    <property type="molecule type" value="Genomic_DNA"/>
</dbReference>
<dbReference type="InterPro" id="IPR003439">
    <property type="entry name" value="ABC_transporter-like_ATP-bd"/>
</dbReference>
<evidence type="ECO:0000313" key="5">
    <source>
        <dbReference type="EMBL" id="PDT00422.1"/>
    </source>
</evidence>
<feature type="domain" description="ABC transporter" evidence="4">
    <location>
        <begin position="5"/>
        <end position="239"/>
    </location>
</feature>
<dbReference type="AlphaFoldDB" id="A0A2A6J344"/>
<evidence type="ECO:0000313" key="6">
    <source>
        <dbReference type="Proteomes" id="UP000220768"/>
    </source>
</evidence>
<keyword evidence="2" id="KW-0547">Nucleotide-binding</keyword>
<dbReference type="RefSeq" id="WP_097615741.1">
    <property type="nucleotide sequence ID" value="NZ_NWSV01000038.1"/>
</dbReference>
<dbReference type="PANTHER" id="PTHR45772:SF7">
    <property type="entry name" value="AMINO ACID ABC TRANSPORTER ATP-BINDING PROTEIN"/>
    <property type="match status" value="1"/>
</dbReference>
<keyword evidence="1" id="KW-0813">Transport</keyword>
<dbReference type="SUPFAM" id="SSF52540">
    <property type="entry name" value="P-loop containing nucleoside triphosphate hydrolases"/>
    <property type="match status" value="1"/>
</dbReference>
<keyword evidence="6" id="KW-1185">Reference proteome</keyword>
<evidence type="ECO:0000256" key="1">
    <source>
        <dbReference type="ARBA" id="ARBA00022448"/>
    </source>
</evidence>
<dbReference type="GO" id="GO:0005524">
    <property type="term" value="F:ATP binding"/>
    <property type="evidence" value="ECO:0007669"/>
    <property type="project" value="UniProtKB-KW"/>
</dbReference>
<evidence type="ECO:0000256" key="3">
    <source>
        <dbReference type="ARBA" id="ARBA00022840"/>
    </source>
</evidence>
<dbReference type="GO" id="GO:0042941">
    <property type="term" value="P:D-alanine transmembrane transport"/>
    <property type="evidence" value="ECO:0007669"/>
    <property type="project" value="TreeGrafter"/>
</dbReference>
<dbReference type="Gene3D" id="3.40.50.300">
    <property type="entry name" value="P-loop containing nucleotide triphosphate hydrolases"/>
    <property type="match status" value="1"/>
</dbReference>
<protein>
    <submittedName>
        <fullName evidence="5">ABC transporter ATP-binding protein</fullName>
    </submittedName>
</protein>
<dbReference type="GO" id="GO:0005304">
    <property type="term" value="F:L-valine transmembrane transporter activity"/>
    <property type="evidence" value="ECO:0007669"/>
    <property type="project" value="TreeGrafter"/>
</dbReference>
<dbReference type="InterPro" id="IPR003593">
    <property type="entry name" value="AAA+_ATPase"/>
</dbReference>
<name>A0A2A6J344_9HYPH</name>
<dbReference type="InterPro" id="IPR032823">
    <property type="entry name" value="BCA_ABC_TP_C"/>
</dbReference>
<reference evidence="5 6" key="1">
    <citation type="submission" date="2017-09" db="EMBL/GenBank/DDBJ databases">
        <title>Comparative genomics of rhizobia isolated from Phaseolus vulgaris in China.</title>
        <authorList>
            <person name="Tong W."/>
        </authorList>
    </citation>
    <scope>NUCLEOTIDE SEQUENCE [LARGE SCALE GENOMIC DNA]</scope>
    <source>
        <strain evidence="5 6">C5</strain>
    </source>
</reference>
<dbReference type="PANTHER" id="PTHR45772">
    <property type="entry name" value="CONSERVED COMPONENT OF ABC TRANSPORTER FOR NATURAL AMINO ACIDS-RELATED"/>
    <property type="match status" value="1"/>
</dbReference>
<dbReference type="GO" id="GO:1903805">
    <property type="term" value="P:L-valine import across plasma membrane"/>
    <property type="evidence" value="ECO:0007669"/>
    <property type="project" value="TreeGrafter"/>
</dbReference>
<keyword evidence="3 5" id="KW-0067">ATP-binding</keyword>
<dbReference type="InterPro" id="IPR051120">
    <property type="entry name" value="ABC_AA/LPS_Transport"/>
</dbReference>
<evidence type="ECO:0000259" key="4">
    <source>
        <dbReference type="PROSITE" id="PS50893"/>
    </source>
</evidence>
<organism evidence="5 6">
    <name type="scientific">Rhizobium chutanense</name>
    <dbReference type="NCBI Taxonomy" id="2035448"/>
    <lineage>
        <taxon>Bacteria</taxon>
        <taxon>Pseudomonadati</taxon>
        <taxon>Pseudomonadota</taxon>
        <taxon>Alphaproteobacteria</taxon>
        <taxon>Hyphomicrobiales</taxon>
        <taxon>Rhizobiaceae</taxon>
        <taxon>Rhizobium/Agrobacterium group</taxon>
        <taxon>Rhizobium</taxon>
    </lineage>
</organism>
<dbReference type="GO" id="GO:1903806">
    <property type="term" value="P:L-isoleucine import across plasma membrane"/>
    <property type="evidence" value="ECO:0007669"/>
    <property type="project" value="TreeGrafter"/>
</dbReference>
<dbReference type="GO" id="GO:0015192">
    <property type="term" value="F:L-phenylalanine transmembrane transporter activity"/>
    <property type="evidence" value="ECO:0007669"/>
    <property type="project" value="TreeGrafter"/>
</dbReference>